<sequence length="261" mass="28839">MVKEYFLAPNFTTAPPPEGPIKLGSILRNVTEFDPMNIHDLAIPTTQLYPADIKEPFEISLHQLHSSDLSLKARALELLDLGTGASIRHTRGNDSVISCKSLETHAFNPTESYMNQSMQDPGVRVFTHMNWRRLSVYMVTGLKVARGASSTSSTSKVVAMEHDTSLLPSGAPVAVGVKAGYASGMNQGERWDRSTDFILAFKVKKIWLNREDEVQHQPYTKKAVMQDGTAADSEIAFTVHSDDNLTTEEVDKMLGKAEDDI</sequence>
<dbReference type="AlphaFoldDB" id="A0A8H4KH19"/>
<dbReference type="OrthoDB" id="4500473at2759"/>
<comment type="caution">
    <text evidence="1">The sequence shown here is derived from an EMBL/GenBank/DDBJ whole genome shotgun (WGS) entry which is preliminary data.</text>
</comment>
<reference evidence="1" key="1">
    <citation type="submission" date="2020-01" db="EMBL/GenBank/DDBJ databases">
        <title>Identification and distribution of gene clusters putatively required for synthesis of sphingolipid metabolism inhibitors in phylogenetically diverse species of the filamentous fungus Fusarium.</title>
        <authorList>
            <person name="Kim H.-S."/>
            <person name="Busman M."/>
            <person name="Brown D.W."/>
            <person name="Divon H."/>
            <person name="Uhlig S."/>
            <person name="Proctor R.H."/>
        </authorList>
    </citation>
    <scope>NUCLEOTIDE SEQUENCE</scope>
    <source>
        <strain evidence="1">NRRL 53441</strain>
    </source>
</reference>
<organism evidence="1 2">
    <name type="scientific">Fusarium austroafricanum</name>
    <dbReference type="NCBI Taxonomy" id="2364996"/>
    <lineage>
        <taxon>Eukaryota</taxon>
        <taxon>Fungi</taxon>
        <taxon>Dikarya</taxon>
        <taxon>Ascomycota</taxon>
        <taxon>Pezizomycotina</taxon>
        <taxon>Sordariomycetes</taxon>
        <taxon>Hypocreomycetidae</taxon>
        <taxon>Hypocreales</taxon>
        <taxon>Nectriaceae</taxon>
        <taxon>Fusarium</taxon>
        <taxon>Fusarium concolor species complex</taxon>
    </lineage>
</organism>
<dbReference type="Proteomes" id="UP000605986">
    <property type="component" value="Unassembled WGS sequence"/>
</dbReference>
<proteinExistence type="predicted"/>
<evidence type="ECO:0000313" key="2">
    <source>
        <dbReference type="Proteomes" id="UP000605986"/>
    </source>
</evidence>
<protein>
    <submittedName>
        <fullName evidence="1">Major facilitator superfamily MFS-1</fullName>
    </submittedName>
</protein>
<evidence type="ECO:0000313" key="1">
    <source>
        <dbReference type="EMBL" id="KAF4450006.1"/>
    </source>
</evidence>
<dbReference type="EMBL" id="JAADJG010000261">
    <property type="protein sequence ID" value="KAF4450006.1"/>
    <property type="molecule type" value="Genomic_DNA"/>
</dbReference>
<keyword evidence="2" id="KW-1185">Reference proteome</keyword>
<accession>A0A8H4KH19</accession>
<gene>
    <name evidence="1" type="ORF">F53441_6790</name>
</gene>
<name>A0A8H4KH19_9HYPO</name>